<feature type="compositionally biased region" description="Pro residues" evidence="4">
    <location>
        <begin position="474"/>
        <end position="488"/>
    </location>
</feature>
<dbReference type="PANTHER" id="PTHR15081">
    <property type="entry name" value="NUCLEAR AUTOANTIGENIC SPERM PROTEIN NASP -RELATED"/>
    <property type="match status" value="1"/>
</dbReference>
<evidence type="ECO:0000256" key="2">
    <source>
        <dbReference type="ARBA" id="ARBA00022803"/>
    </source>
</evidence>
<dbReference type="Gene3D" id="1.25.40.10">
    <property type="entry name" value="Tetratricopeptide repeat domain"/>
    <property type="match status" value="1"/>
</dbReference>
<feature type="region of interest" description="Disordered" evidence="4">
    <location>
        <begin position="137"/>
        <end position="229"/>
    </location>
</feature>
<protein>
    <recommendedName>
        <fullName evidence="5">Tetratricopeptide SHNi-TPR domain-containing protein</fullName>
    </recommendedName>
</protein>
<evidence type="ECO:0000259" key="5">
    <source>
        <dbReference type="Pfam" id="PF10516"/>
    </source>
</evidence>
<evidence type="ECO:0000256" key="3">
    <source>
        <dbReference type="SAM" id="Coils"/>
    </source>
</evidence>
<keyword evidence="1" id="KW-0677">Repeat</keyword>
<dbReference type="InterPro" id="IPR051730">
    <property type="entry name" value="NASP-like"/>
</dbReference>
<keyword evidence="2" id="KW-0802">TPR repeat</keyword>
<feature type="region of interest" description="Disordered" evidence="4">
    <location>
        <begin position="1"/>
        <end position="70"/>
    </location>
</feature>
<comment type="caution">
    <text evidence="6">The sequence shown here is derived from an EMBL/GenBank/DDBJ whole genome shotgun (WGS) entry which is preliminary data.</text>
</comment>
<feature type="compositionally biased region" description="Low complexity" evidence="4">
    <location>
        <begin position="47"/>
        <end position="64"/>
    </location>
</feature>
<evidence type="ECO:0000256" key="1">
    <source>
        <dbReference type="ARBA" id="ARBA00022737"/>
    </source>
</evidence>
<feature type="coiled-coil region" evidence="3">
    <location>
        <begin position="359"/>
        <end position="416"/>
    </location>
</feature>
<feature type="region of interest" description="Disordered" evidence="4">
    <location>
        <begin position="252"/>
        <end position="273"/>
    </location>
</feature>
<feature type="compositionally biased region" description="Basic and acidic residues" evidence="4">
    <location>
        <begin position="148"/>
        <end position="175"/>
    </location>
</feature>
<dbReference type="InterPro" id="IPR011990">
    <property type="entry name" value="TPR-like_helical_dom_sf"/>
</dbReference>
<proteinExistence type="predicted"/>
<sequence>MADATEQTVPVVDDVAKPVVEETAKPDTVDEVVDAAKPTDKEEPEAAPEATPATTDVAETAEPTPEVEEDIKSKKVTLADLSAKGTALYAQKKYEDATEIFSRASILQAEINGETAPENAEILFHYGRSLFKVGQSKSDVLGGPAAADKQKKAKADSKPKKPAAEVVAEKTTEEIVEKEDQEQKKEAPKTGTDGKKPLFQFTGDENFELSDEEEAAEGEEEEEEEEDDLATAFEILDLARVCYLKLLENLDQEESSDKGKEVSEGDSPTAKHIKERLADTHDALAEISLENERYPNAIEDGRISLKYKMELYPEESEIIAEAHFKLSLALEFASVTSQGDDGANGKREDMDQGLRDEAVREMELAIKSSKLKLQNKEVELATMASPEDNEMARQDITEMKEVIGDMEQRLVDLRNDPIDTKGLLGADANPLGGILGAVTGESAADTKARVEEAKKTATDLTGLVRKKNKDATPAPAPTPTAAPAPAAPEPETNGKRKAEDEPAEDPAAKKAKVEAVSEA</sequence>
<dbReference type="AlphaFoldDB" id="A0A9P9AVR6"/>
<feature type="domain" description="Tetratricopeptide SHNi-TPR" evidence="5">
    <location>
        <begin position="278"/>
        <end position="315"/>
    </location>
</feature>
<dbReference type="GO" id="GO:0042393">
    <property type="term" value="F:histone binding"/>
    <property type="evidence" value="ECO:0007669"/>
    <property type="project" value="TreeGrafter"/>
</dbReference>
<feature type="compositionally biased region" description="Basic and acidic residues" evidence="4">
    <location>
        <begin position="14"/>
        <end position="28"/>
    </location>
</feature>
<evidence type="ECO:0000313" key="7">
    <source>
        <dbReference type="Proteomes" id="UP000777438"/>
    </source>
</evidence>
<dbReference type="OrthoDB" id="5587616at2759"/>
<reference evidence="6 7" key="1">
    <citation type="journal article" date="2021" name="Nat. Commun.">
        <title>Genetic determinants of endophytism in the Arabidopsis root mycobiome.</title>
        <authorList>
            <person name="Mesny F."/>
            <person name="Miyauchi S."/>
            <person name="Thiergart T."/>
            <person name="Pickel B."/>
            <person name="Atanasova L."/>
            <person name="Karlsson M."/>
            <person name="Huettel B."/>
            <person name="Barry K.W."/>
            <person name="Haridas S."/>
            <person name="Chen C."/>
            <person name="Bauer D."/>
            <person name="Andreopoulos W."/>
            <person name="Pangilinan J."/>
            <person name="LaButti K."/>
            <person name="Riley R."/>
            <person name="Lipzen A."/>
            <person name="Clum A."/>
            <person name="Drula E."/>
            <person name="Henrissat B."/>
            <person name="Kohler A."/>
            <person name="Grigoriev I.V."/>
            <person name="Martin F.M."/>
            <person name="Hacquard S."/>
        </authorList>
    </citation>
    <scope>NUCLEOTIDE SEQUENCE [LARGE SCALE GENOMIC DNA]</scope>
    <source>
        <strain evidence="6 7">MPI-CAGE-CH-0241</strain>
    </source>
</reference>
<accession>A0A9P9AVR6</accession>
<feature type="compositionally biased region" description="Basic and acidic residues" evidence="4">
    <location>
        <begin position="181"/>
        <end position="196"/>
    </location>
</feature>
<dbReference type="GO" id="GO:0005654">
    <property type="term" value="C:nucleoplasm"/>
    <property type="evidence" value="ECO:0007669"/>
    <property type="project" value="TreeGrafter"/>
</dbReference>
<dbReference type="GO" id="GO:0034080">
    <property type="term" value="P:CENP-A containing chromatin assembly"/>
    <property type="evidence" value="ECO:0007669"/>
    <property type="project" value="TreeGrafter"/>
</dbReference>
<feature type="compositionally biased region" description="Basic and acidic residues" evidence="4">
    <location>
        <begin position="492"/>
        <end position="519"/>
    </location>
</feature>
<dbReference type="SUPFAM" id="SSF48452">
    <property type="entry name" value="TPR-like"/>
    <property type="match status" value="1"/>
</dbReference>
<name>A0A9P9AVR6_9HYPO</name>
<dbReference type="GO" id="GO:0006335">
    <property type="term" value="P:DNA replication-dependent chromatin assembly"/>
    <property type="evidence" value="ECO:0007669"/>
    <property type="project" value="TreeGrafter"/>
</dbReference>
<feature type="compositionally biased region" description="Acidic residues" evidence="4">
    <location>
        <begin position="205"/>
        <end position="229"/>
    </location>
</feature>
<evidence type="ECO:0000313" key="6">
    <source>
        <dbReference type="EMBL" id="KAH6899642.1"/>
    </source>
</evidence>
<dbReference type="Pfam" id="PF10516">
    <property type="entry name" value="SHNi-TPR"/>
    <property type="match status" value="1"/>
</dbReference>
<dbReference type="InterPro" id="IPR019544">
    <property type="entry name" value="Tetratricopeptide_SHNi-TPR_dom"/>
</dbReference>
<gene>
    <name evidence="6" type="ORF">B0T10DRAFT_468267</name>
</gene>
<evidence type="ECO:0000256" key="4">
    <source>
        <dbReference type="SAM" id="MobiDB-lite"/>
    </source>
</evidence>
<dbReference type="EMBL" id="JAGPYM010000001">
    <property type="protein sequence ID" value="KAH6899642.1"/>
    <property type="molecule type" value="Genomic_DNA"/>
</dbReference>
<keyword evidence="7" id="KW-1185">Reference proteome</keyword>
<keyword evidence="3" id="KW-0175">Coiled coil</keyword>
<dbReference type="PANTHER" id="PTHR15081:SF1">
    <property type="entry name" value="NUCLEAR AUTOANTIGENIC SPERM PROTEIN"/>
    <property type="match status" value="1"/>
</dbReference>
<dbReference type="Proteomes" id="UP000777438">
    <property type="component" value="Unassembled WGS sequence"/>
</dbReference>
<feature type="region of interest" description="Disordered" evidence="4">
    <location>
        <begin position="449"/>
        <end position="519"/>
    </location>
</feature>
<organism evidence="6 7">
    <name type="scientific">Thelonectria olida</name>
    <dbReference type="NCBI Taxonomy" id="1576542"/>
    <lineage>
        <taxon>Eukaryota</taxon>
        <taxon>Fungi</taxon>
        <taxon>Dikarya</taxon>
        <taxon>Ascomycota</taxon>
        <taxon>Pezizomycotina</taxon>
        <taxon>Sordariomycetes</taxon>
        <taxon>Hypocreomycetidae</taxon>
        <taxon>Hypocreales</taxon>
        <taxon>Nectriaceae</taxon>
        <taxon>Thelonectria</taxon>
    </lineage>
</organism>